<evidence type="ECO:0000313" key="6">
    <source>
        <dbReference type="EMBL" id="VYU37193.1"/>
    </source>
</evidence>
<dbReference type="EC" id="1.1.1.202" evidence="6"/>
<comment type="similarity">
    <text evidence="1">Belongs to the iron-containing alcohol dehydrogenase family.</text>
</comment>
<dbReference type="InterPro" id="IPR018211">
    <property type="entry name" value="ADH_Fe_CS"/>
</dbReference>
<evidence type="ECO:0000256" key="3">
    <source>
        <dbReference type="ARBA" id="ARBA00023027"/>
    </source>
</evidence>
<keyword evidence="3" id="KW-0520">NAD</keyword>
<sequence length="388" mass="41851">MDNLTKFFSFELPTKIIYGANCLDNLCIELKENEGKKPIIITDKGVEKAGILKKITDLLDKDDFPYVIYDGVEANPKDVNVEEGAKIARENDCDCIIAVGGGSPIDCAKSVGVLLAHNDTEIKKYEGKTAATKPLPLFITIPTTSGTGSEITFSSVITDTKNKYKMTVKSKYTAAKVAICDPVLTLSVPPAVTAATGMDALTHAIEAYTATCSEPIADAVSLYAIELIYNNLKTAVFEGDNLQARSAMLMGSMLAGIGFSHSDVASVHCISEALGGMFDLAHGVCNAVLLPHVMEYNKDYCVSKYARVAKAMGFEFKSDDEGADLAVKAVQQLALDVKLPLFSELNVEPKDFDILAKKSAINISTESNPRPMSKEDYLNVLNNAYNAK</sequence>
<dbReference type="CDD" id="cd08551">
    <property type="entry name" value="Fe-ADH"/>
    <property type="match status" value="1"/>
</dbReference>
<dbReference type="PANTHER" id="PTHR11496:SF102">
    <property type="entry name" value="ALCOHOL DEHYDROGENASE 4"/>
    <property type="match status" value="1"/>
</dbReference>
<dbReference type="Pfam" id="PF25137">
    <property type="entry name" value="ADH_Fe_C"/>
    <property type="match status" value="1"/>
</dbReference>
<proteinExistence type="inferred from homology"/>
<reference evidence="6" key="1">
    <citation type="submission" date="2019-11" db="EMBL/GenBank/DDBJ databases">
        <authorList>
            <person name="Feng L."/>
        </authorList>
    </citation>
    <scope>NUCLEOTIDE SEQUENCE</scope>
    <source>
        <strain evidence="6">IbartlettiiLFYP30</strain>
    </source>
</reference>
<dbReference type="Pfam" id="PF00465">
    <property type="entry name" value="Fe-ADH"/>
    <property type="match status" value="1"/>
</dbReference>
<dbReference type="GO" id="GO:0046872">
    <property type="term" value="F:metal ion binding"/>
    <property type="evidence" value="ECO:0007669"/>
    <property type="project" value="InterPro"/>
</dbReference>
<dbReference type="EMBL" id="CACRUE010000033">
    <property type="protein sequence ID" value="VYU37193.1"/>
    <property type="molecule type" value="Genomic_DNA"/>
</dbReference>
<dbReference type="PROSITE" id="PS00913">
    <property type="entry name" value="ADH_IRON_1"/>
    <property type="match status" value="1"/>
</dbReference>
<dbReference type="AlphaFoldDB" id="A0A6N3EF96"/>
<protein>
    <submittedName>
        <fullName evidence="6">1,3-propanediol dehydrogenase</fullName>
        <ecNumber evidence="6">1.1.1.202</ecNumber>
    </submittedName>
</protein>
<dbReference type="FunFam" id="1.20.1090.10:FF:000001">
    <property type="entry name" value="Aldehyde-alcohol dehydrogenase"/>
    <property type="match status" value="1"/>
</dbReference>
<dbReference type="InterPro" id="IPR039697">
    <property type="entry name" value="Alcohol_dehydrogenase_Fe"/>
</dbReference>
<dbReference type="GO" id="GO:0047516">
    <property type="term" value="F:1,3-propanediol dehydrogenase activity"/>
    <property type="evidence" value="ECO:0007669"/>
    <property type="project" value="UniProtKB-EC"/>
</dbReference>
<dbReference type="Gene3D" id="1.20.1090.10">
    <property type="entry name" value="Dehydroquinate synthase-like - alpha domain"/>
    <property type="match status" value="1"/>
</dbReference>
<feature type="domain" description="Fe-containing alcohol dehydrogenase-like C-terminal" evidence="5">
    <location>
        <begin position="193"/>
        <end position="385"/>
    </location>
</feature>
<dbReference type="SUPFAM" id="SSF56796">
    <property type="entry name" value="Dehydroquinate synthase-like"/>
    <property type="match status" value="1"/>
</dbReference>
<dbReference type="FunFam" id="3.40.50.1970:FF:000003">
    <property type="entry name" value="Alcohol dehydrogenase, iron-containing"/>
    <property type="match status" value="1"/>
</dbReference>
<feature type="domain" description="Alcohol dehydrogenase iron-type/glycerol dehydrogenase GldA" evidence="4">
    <location>
        <begin position="13"/>
        <end position="182"/>
    </location>
</feature>
<organism evidence="6">
    <name type="scientific">Intestinibacter bartlettii</name>
    <dbReference type="NCBI Taxonomy" id="261299"/>
    <lineage>
        <taxon>Bacteria</taxon>
        <taxon>Bacillati</taxon>
        <taxon>Bacillota</taxon>
        <taxon>Clostridia</taxon>
        <taxon>Peptostreptococcales</taxon>
        <taxon>Peptostreptococcaceae</taxon>
        <taxon>Intestinibacter</taxon>
    </lineage>
</organism>
<evidence type="ECO:0000259" key="4">
    <source>
        <dbReference type="Pfam" id="PF00465"/>
    </source>
</evidence>
<dbReference type="GO" id="GO:0004022">
    <property type="term" value="F:alcohol dehydrogenase (NAD+) activity"/>
    <property type="evidence" value="ECO:0007669"/>
    <property type="project" value="UniProtKB-ARBA"/>
</dbReference>
<dbReference type="PANTHER" id="PTHR11496">
    <property type="entry name" value="ALCOHOL DEHYDROGENASE"/>
    <property type="match status" value="1"/>
</dbReference>
<evidence type="ECO:0000256" key="1">
    <source>
        <dbReference type="ARBA" id="ARBA00007358"/>
    </source>
</evidence>
<gene>
    <name evidence="6" type="primary">dhaT</name>
    <name evidence="6" type="ORF">IBLFYP30_02496</name>
</gene>
<dbReference type="Gene3D" id="3.40.50.1970">
    <property type="match status" value="1"/>
</dbReference>
<accession>A0A6N3EF96</accession>
<name>A0A6N3EF96_9FIRM</name>
<keyword evidence="2 6" id="KW-0560">Oxidoreductase</keyword>
<dbReference type="InterPro" id="IPR001670">
    <property type="entry name" value="ADH_Fe/GldA"/>
</dbReference>
<dbReference type="InterPro" id="IPR056798">
    <property type="entry name" value="ADH_Fe_C"/>
</dbReference>
<dbReference type="RefSeq" id="WP_024037392.1">
    <property type="nucleotide sequence ID" value="NZ_CACRUE010000033.1"/>
</dbReference>
<evidence type="ECO:0000256" key="2">
    <source>
        <dbReference type="ARBA" id="ARBA00023002"/>
    </source>
</evidence>
<evidence type="ECO:0000259" key="5">
    <source>
        <dbReference type="Pfam" id="PF25137"/>
    </source>
</evidence>